<keyword evidence="3" id="KW-0949">S-adenosyl-L-methionine</keyword>
<dbReference type="CDD" id="cd02440">
    <property type="entry name" value="AdoMet_MTases"/>
    <property type="match status" value="1"/>
</dbReference>
<feature type="compositionally biased region" description="Pro residues" evidence="5">
    <location>
        <begin position="21"/>
        <end position="30"/>
    </location>
</feature>
<dbReference type="PANTHER" id="PTHR10509:SF14">
    <property type="entry name" value="CAFFEOYL-COA O-METHYLTRANSFERASE 3-RELATED"/>
    <property type="match status" value="1"/>
</dbReference>
<dbReference type="GO" id="GO:0032259">
    <property type="term" value="P:methylation"/>
    <property type="evidence" value="ECO:0007669"/>
    <property type="project" value="UniProtKB-KW"/>
</dbReference>
<dbReference type="GeneID" id="113206975"/>
<dbReference type="GO" id="GO:0008171">
    <property type="term" value="F:O-methyltransferase activity"/>
    <property type="evidence" value="ECO:0007669"/>
    <property type="project" value="InterPro"/>
</dbReference>
<evidence type="ECO:0000256" key="2">
    <source>
        <dbReference type="ARBA" id="ARBA00022679"/>
    </source>
</evidence>
<evidence type="ECO:0000313" key="6">
    <source>
        <dbReference type="Proteomes" id="UP000504606"/>
    </source>
</evidence>
<keyword evidence="1" id="KW-0489">Methyltransferase</keyword>
<evidence type="ECO:0000256" key="5">
    <source>
        <dbReference type="SAM" id="MobiDB-lite"/>
    </source>
</evidence>
<dbReference type="InterPro" id="IPR029063">
    <property type="entry name" value="SAM-dependent_MTases_sf"/>
</dbReference>
<reference evidence="7" key="1">
    <citation type="journal article" date="2018" name="Proc. Natl. Acad. Sci. U.S.A.">
        <title>Phylogenomics and the evolution of hemipteroid insects.</title>
        <authorList>
            <person name="Johnson K.P."/>
            <person name="Dietrich C.H."/>
            <person name="Friedrich F."/>
            <person name="Beutel R.G."/>
            <person name="Wipfler B."/>
            <person name="Peters R.S."/>
            <person name="Allen J.M."/>
            <person name="Petersen M."/>
            <person name="Donath A."/>
            <person name="Walden K.K."/>
            <person name="Kozlov A.M."/>
            <person name="Podsiadlowski L."/>
            <person name="Mayer C."/>
            <person name="Meusemann K."/>
            <person name="Vasilikopoulos A."/>
            <person name="Waterhouse R.M."/>
            <person name="Cameron S.L."/>
            <person name="Weirauch C."/>
            <person name="Swanson D.R."/>
            <person name="Percy D.M."/>
            <person name="Hardy N.B."/>
            <person name="Terry I."/>
            <person name="Liu S."/>
            <person name="Zhou X."/>
            <person name="Misof B."/>
            <person name="Robertson H.M."/>
            <person name="Yoshizawa K."/>
        </authorList>
    </citation>
    <scope>NUCLEOTIDE SEQUENCE</scope>
    <source>
        <tissue evidence="7">Whole organism</tissue>
    </source>
</reference>
<dbReference type="InterPro" id="IPR002935">
    <property type="entry name" value="SAM_O-MeTrfase"/>
</dbReference>
<dbReference type="Gene3D" id="3.40.50.150">
    <property type="entry name" value="Vaccinia Virus protein VP39"/>
    <property type="match status" value="1"/>
</dbReference>
<dbReference type="GO" id="GO:0008757">
    <property type="term" value="F:S-adenosylmethionine-dependent methyltransferase activity"/>
    <property type="evidence" value="ECO:0007669"/>
    <property type="project" value="TreeGrafter"/>
</dbReference>
<dbReference type="AlphaFoldDB" id="A0A9C6UFG6"/>
<dbReference type="Pfam" id="PF01596">
    <property type="entry name" value="Methyltransf_3"/>
    <property type="match status" value="1"/>
</dbReference>
<reference evidence="7" key="2">
    <citation type="submission" date="2025-08" db="UniProtKB">
        <authorList>
            <consortium name="RefSeq"/>
        </authorList>
    </citation>
    <scope>IDENTIFICATION</scope>
    <source>
        <tissue evidence="7">Whole organism</tissue>
    </source>
</reference>
<dbReference type="Proteomes" id="UP000504606">
    <property type="component" value="Unplaced"/>
</dbReference>
<sequence>MVDKTPVLFSPHTLMPRPHRPGPGGPPGLPPQSLESRLQALEDYSQRTFKPTDAVLQEVVQRARQHNMPNIHVGRMDGLTMEVIIRMAGYKKMVEIGALAGYSGILIARALGPGGHLHSVEYNPDFAEVARESFRKAGLDDRVTVHVGRASEVLEQLTELGPFDGIFIDADKNNYPVYLDWAEKNIRVGGAIFGDNTFGFGHVWRNLDTIHDHHLKPAIAGVQTFNSRLADNPNFRATILPTDQGLTMAVRLK</sequence>
<feature type="region of interest" description="Disordered" evidence="5">
    <location>
        <begin position="1"/>
        <end position="33"/>
    </location>
</feature>
<dbReference type="InterPro" id="IPR050362">
    <property type="entry name" value="Cation-dep_OMT"/>
</dbReference>
<evidence type="ECO:0000256" key="1">
    <source>
        <dbReference type="ARBA" id="ARBA00022603"/>
    </source>
</evidence>
<protein>
    <submittedName>
        <fullName evidence="7">Catechol O-methyltransferase-like</fullName>
    </submittedName>
</protein>
<evidence type="ECO:0000313" key="7">
    <source>
        <dbReference type="RefSeq" id="XP_052127004.1"/>
    </source>
</evidence>
<dbReference type="RefSeq" id="XP_052127004.1">
    <property type="nucleotide sequence ID" value="XM_052271044.1"/>
</dbReference>
<dbReference type="SUPFAM" id="SSF53335">
    <property type="entry name" value="S-adenosyl-L-methionine-dependent methyltransferases"/>
    <property type="match status" value="1"/>
</dbReference>
<comment type="similarity">
    <text evidence="4">Belongs to the class I-like SAM-binding methyltransferase superfamily. Cation-dependent O-methyltransferase family.</text>
</comment>
<keyword evidence="6" id="KW-1185">Reference proteome</keyword>
<gene>
    <name evidence="7" type="primary">LOC113206975</name>
</gene>
<dbReference type="OrthoDB" id="8180100at2759"/>
<evidence type="ECO:0000256" key="4">
    <source>
        <dbReference type="ARBA" id="ARBA00023453"/>
    </source>
</evidence>
<proteinExistence type="inferred from homology"/>
<dbReference type="KEGG" id="foc:113206975"/>
<organism evidence="6 7">
    <name type="scientific">Frankliniella occidentalis</name>
    <name type="common">Western flower thrips</name>
    <name type="synonym">Euthrips occidentalis</name>
    <dbReference type="NCBI Taxonomy" id="133901"/>
    <lineage>
        <taxon>Eukaryota</taxon>
        <taxon>Metazoa</taxon>
        <taxon>Ecdysozoa</taxon>
        <taxon>Arthropoda</taxon>
        <taxon>Hexapoda</taxon>
        <taxon>Insecta</taxon>
        <taxon>Pterygota</taxon>
        <taxon>Neoptera</taxon>
        <taxon>Paraneoptera</taxon>
        <taxon>Thysanoptera</taxon>
        <taxon>Terebrantia</taxon>
        <taxon>Thripoidea</taxon>
        <taxon>Thripidae</taxon>
        <taxon>Frankliniella</taxon>
    </lineage>
</organism>
<accession>A0A9C6UFG6</accession>
<dbReference type="PROSITE" id="PS51682">
    <property type="entry name" value="SAM_OMT_I"/>
    <property type="match status" value="1"/>
</dbReference>
<name>A0A9C6UFG6_FRAOC</name>
<dbReference type="PANTHER" id="PTHR10509">
    <property type="entry name" value="O-METHYLTRANSFERASE-RELATED"/>
    <property type="match status" value="1"/>
</dbReference>
<evidence type="ECO:0000256" key="3">
    <source>
        <dbReference type="ARBA" id="ARBA00022691"/>
    </source>
</evidence>
<keyword evidence="2" id="KW-0808">Transferase</keyword>